<dbReference type="InterPro" id="IPR052338">
    <property type="entry name" value="Transposase_5"/>
</dbReference>
<dbReference type="eggNOG" id="ENOG502SCE0">
    <property type="taxonomic scope" value="Eukaryota"/>
</dbReference>
<dbReference type="InterPro" id="IPR036397">
    <property type="entry name" value="RNaseH_sf"/>
</dbReference>
<keyword evidence="4" id="KW-1185">Reference proteome</keyword>
<dbReference type="InterPro" id="IPR002492">
    <property type="entry name" value="Transposase_Tc1-like"/>
</dbReference>
<dbReference type="HOGENOM" id="CLU_033666_0_0_1"/>
<dbReference type="Pfam" id="PF13358">
    <property type="entry name" value="DDE_3"/>
    <property type="match status" value="1"/>
</dbReference>
<protein>
    <submittedName>
        <fullName evidence="3">Pc21g00540 protein</fullName>
    </submittedName>
</protein>
<accession>B6HNI6</accession>
<dbReference type="PANTHER" id="PTHR23022:SF119">
    <property type="entry name" value="TC1-LIKE TRANSPOSASE DDE DOMAIN-CONTAINING PROTEIN"/>
    <property type="match status" value="1"/>
</dbReference>
<dbReference type="Gene3D" id="3.30.420.10">
    <property type="entry name" value="Ribonuclease H-like superfamily/Ribonuclease H"/>
    <property type="match status" value="1"/>
</dbReference>
<dbReference type="InterPro" id="IPR038717">
    <property type="entry name" value="Tc1-like_DDE_dom"/>
</dbReference>
<feature type="domain" description="Transposase Tc1-like" evidence="1">
    <location>
        <begin position="73"/>
        <end position="140"/>
    </location>
</feature>
<dbReference type="GO" id="GO:0003677">
    <property type="term" value="F:DNA binding"/>
    <property type="evidence" value="ECO:0007669"/>
    <property type="project" value="InterPro"/>
</dbReference>
<sequence length="356" mass="41759">MPRGPEIAPHIRERICELKRSAKWGAKRIQKYAFPDIPLSTIHYTLRQDAKRCHGVSIARSGAPRKLTEEDRDRVYDAIQNNPSITREDLLAKVDYKVKAFSIWRLTHEMGLRKWRKMDRPYLTPIHATKRLNWALTYRHFTPEDWKRVFWSDETTIERGQGARKEWTFVPPKRQLEERNQGVQMTLSEGKQTKQMFWACFSGAPRKTGLIPLHGDPNATRKGITKEVIYDLYQRILPTLLANEDAIFQHDNAPTHTAYIIQGLLREMNLYLMDWPPYSPDLNPIENLWALLKADILKLRPWLRDLPNNENTLAELVDAAQEAWEELTIGHFVNLAETMPHRVEEVIKYEGWHTSY</sequence>
<organism evidence="3 4">
    <name type="scientific">Penicillium rubens (strain ATCC 28089 / DSM 1075 / NRRL 1951 / Wisconsin 54-1255)</name>
    <name type="common">Penicillium chrysogenum</name>
    <dbReference type="NCBI Taxonomy" id="500485"/>
    <lineage>
        <taxon>Eukaryota</taxon>
        <taxon>Fungi</taxon>
        <taxon>Dikarya</taxon>
        <taxon>Ascomycota</taxon>
        <taxon>Pezizomycotina</taxon>
        <taxon>Eurotiomycetes</taxon>
        <taxon>Eurotiomycetidae</taxon>
        <taxon>Eurotiales</taxon>
        <taxon>Aspergillaceae</taxon>
        <taxon>Penicillium</taxon>
        <taxon>Penicillium chrysogenum species complex</taxon>
    </lineage>
</organism>
<reference evidence="3 4" key="1">
    <citation type="journal article" date="2008" name="Nat. Biotechnol.">
        <title>Genome sequencing and analysis of the filamentous fungus Penicillium chrysogenum.</title>
        <authorList>
            <person name="van den Berg M.A."/>
            <person name="Albang R."/>
            <person name="Albermann K."/>
            <person name="Badger J.H."/>
            <person name="Daran J.-M."/>
            <person name="Driessen A.J.M."/>
            <person name="Garcia-Estrada C."/>
            <person name="Fedorova N.D."/>
            <person name="Harris D.M."/>
            <person name="Heijne W.H.M."/>
            <person name="Joardar V.S."/>
            <person name="Kiel J.A.K.W."/>
            <person name="Kovalchuk A."/>
            <person name="Martin J.F."/>
            <person name="Nierman W.C."/>
            <person name="Nijland J.G."/>
            <person name="Pronk J.T."/>
            <person name="Roubos J.A."/>
            <person name="van der Klei I.J."/>
            <person name="van Peij N.N.M.E."/>
            <person name="Veenhuis M."/>
            <person name="von Doehren H."/>
            <person name="Wagner C."/>
            <person name="Wortman J.R."/>
            <person name="Bovenberg R.A.L."/>
        </authorList>
    </citation>
    <scope>NUCLEOTIDE SEQUENCE [LARGE SCALE GENOMIC DNA]</scope>
    <source>
        <strain evidence="4">ATCC 28089 / DSM 1075 / NRRL 1951 / Wisconsin 54-1255</strain>
    </source>
</reference>
<dbReference type="AlphaFoldDB" id="B6HNI6"/>
<name>B6HNI6_PENRW</name>
<evidence type="ECO:0000259" key="1">
    <source>
        <dbReference type="Pfam" id="PF01498"/>
    </source>
</evidence>
<dbReference type="BioCyc" id="PCHR:PC21G00540-MONOMER"/>
<dbReference type="Proteomes" id="UP000000724">
    <property type="component" value="Contig Pc00c21"/>
</dbReference>
<dbReference type="OMA" id="RAKPETH"/>
<feature type="domain" description="Tc1-like transposase DDE" evidence="2">
    <location>
        <begin position="223"/>
        <end position="301"/>
    </location>
</feature>
<gene>
    <name evidence="3" type="ORF">Pc21g00540</name>
    <name evidence="3" type="ORF">PCH_Pc21g00540</name>
</gene>
<dbReference type="Pfam" id="PF01498">
    <property type="entry name" value="HTH_Tnp_Tc3_2"/>
    <property type="match status" value="1"/>
</dbReference>
<dbReference type="GO" id="GO:0006313">
    <property type="term" value="P:DNA transposition"/>
    <property type="evidence" value="ECO:0007669"/>
    <property type="project" value="InterPro"/>
</dbReference>
<dbReference type="VEuPathDB" id="FungiDB:PCH_Pc21g00540"/>
<dbReference type="GO" id="GO:0015074">
    <property type="term" value="P:DNA integration"/>
    <property type="evidence" value="ECO:0007669"/>
    <property type="project" value="InterPro"/>
</dbReference>
<evidence type="ECO:0000313" key="4">
    <source>
        <dbReference type="Proteomes" id="UP000000724"/>
    </source>
</evidence>
<evidence type="ECO:0000259" key="2">
    <source>
        <dbReference type="Pfam" id="PF13358"/>
    </source>
</evidence>
<dbReference type="PANTHER" id="PTHR23022">
    <property type="entry name" value="TRANSPOSABLE ELEMENT-RELATED"/>
    <property type="match status" value="1"/>
</dbReference>
<dbReference type="STRING" id="500485.B6HNI6"/>
<dbReference type="EMBL" id="AM920436">
    <property type="protein sequence ID" value="CAP94951.1"/>
    <property type="molecule type" value="Genomic_DNA"/>
</dbReference>
<proteinExistence type="predicted"/>
<evidence type="ECO:0000313" key="3">
    <source>
        <dbReference type="EMBL" id="CAP94951.1"/>
    </source>
</evidence>
<dbReference type="OrthoDB" id="5151590at2759"/>